<dbReference type="EMBL" id="DWWB01000047">
    <property type="protein sequence ID" value="HJC66726.1"/>
    <property type="molecule type" value="Genomic_DNA"/>
</dbReference>
<dbReference type="PANTHER" id="PTHR46558">
    <property type="entry name" value="TRACRIPTIONAL REGULATORY PROTEIN-RELATED-RELATED"/>
    <property type="match status" value="1"/>
</dbReference>
<sequence length="114" mass="12619">MQEKKEINLEIGARIKAEREKAGLTQERFSELIGLGTKSVSAFERGTVGISFTTLKKICHVLSVSSDSILFGKCGESPNDVSELAARLERLSPEEYAIARDIIFKLLEAFSLQK</sequence>
<comment type="caution">
    <text evidence="3">The sequence shown here is derived from an EMBL/GenBank/DDBJ whole genome shotgun (WGS) entry which is preliminary data.</text>
</comment>
<feature type="domain" description="HTH cro/C1-type" evidence="2">
    <location>
        <begin position="15"/>
        <end position="69"/>
    </location>
</feature>
<dbReference type="InterPro" id="IPR010982">
    <property type="entry name" value="Lambda_DNA-bd_dom_sf"/>
</dbReference>
<reference evidence="3" key="1">
    <citation type="journal article" date="2021" name="PeerJ">
        <title>Extensive microbial diversity within the chicken gut microbiome revealed by metagenomics and culture.</title>
        <authorList>
            <person name="Gilroy R."/>
            <person name="Ravi A."/>
            <person name="Getino M."/>
            <person name="Pursley I."/>
            <person name="Horton D.L."/>
            <person name="Alikhan N.F."/>
            <person name="Baker D."/>
            <person name="Gharbi K."/>
            <person name="Hall N."/>
            <person name="Watson M."/>
            <person name="Adriaenssens E.M."/>
            <person name="Foster-Nyarko E."/>
            <person name="Jarju S."/>
            <person name="Secka A."/>
            <person name="Antonio M."/>
            <person name="Oren A."/>
            <person name="Chaudhuri R.R."/>
            <person name="La Ragione R."/>
            <person name="Hildebrand F."/>
            <person name="Pallen M.J."/>
        </authorList>
    </citation>
    <scope>NUCLEOTIDE SEQUENCE</scope>
    <source>
        <strain evidence="3">CHK198-12963</strain>
    </source>
</reference>
<dbReference type="CDD" id="cd00093">
    <property type="entry name" value="HTH_XRE"/>
    <property type="match status" value="1"/>
</dbReference>
<dbReference type="PROSITE" id="PS50943">
    <property type="entry name" value="HTH_CROC1"/>
    <property type="match status" value="1"/>
</dbReference>
<reference evidence="3" key="2">
    <citation type="submission" date="2021-04" db="EMBL/GenBank/DDBJ databases">
        <authorList>
            <person name="Gilroy R."/>
        </authorList>
    </citation>
    <scope>NUCLEOTIDE SEQUENCE</scope>
    <source>
        <strain evidence="3">CHK198-12963</strain>
    </source>
</reference>
<dbReference type="SMART" id="SM00530">
    <property type="entry name" value="HTH_XRE"/>
    <property type="match status" value="1"/>
</dbReference>
<dbReference type="Gene3D" id="1.10.260.40">
    <property type="entry name" value="lambda repressor-like DNA-binding domains"/>
    <property type="match status" value="1"/>
</dbReference>
<evidence type="ECO:0000259" key="2">
    <source>
        <dbReference type="PROSITE" id="PS50943"/>
    </source>
</evidence>
<dbReference type="AlphaFoldDB" id="A0A9D2PVY5"/>
<evidence type="ECO:0000313" key="3">
    <source>
        <dbReference type="EMBL" id="HJC66726.1"/>
    </source>
</evidence>
<proteinExistence type="predicted"/>
<evidence type="ECO:0000256" key="1">
    <source>
        <dbReference type="ARBA" id="ARBA00023125"/>
    </source>
</evidence>
<name>A0A9D2PVY5_9FIRM</name>
<dbReference type="Pfam" id="PF01381">
    <property type="entry name" value="HTH_3"/>
    <property type="match status" value="1"/>
</dbReference>
<dbReference type="PANTHER" id="PTHR46558:SF11">
    <property type="entry name" value="HTH-TYPE TRANSCRIPTIONAL REGULATOR XRE"/>
    <property type="match status" value="1"/>
</dbReference>
<protein>
    <submittedName>
        <fullName evidence="3">Helix-turn-helix domain-containing protein</fullName>
    </submittedName>
</protein>
<dbReference type="InterPro" id="IPR001387">
    <property type="entry name" value="Cro/C1-type_HTH"/>
</dbReference>
<accession>A0A9D2PVY5</accession>
<keyword evidence="1" id="KW-0238">DNA-binding</keyword>
<gene>
    <name evidence="3" type="ORF">H9931_08410</name>
</gene>
<evidence type="ECO:0000313" key="4">
    <source>
        <dbReference type="Proteomes" id="UP000823863"/>
    </source>
</evidence>
<dbReference type="SUPFAM" id="SSF47413">
    <property type="entry name" value="lambda repressor-like DNA-binding domains"/>
    <property type="match status" value="1"/>
</dbReference>
<organism evidence="3 4">
    <name type="scientific">Candidatus Enterocloster excrementigallinarum</name>
    <dbReference type="NCBI Taxonomy" id="2838558"/>
    <lineage>
        <taxon>Bacteria</taxon>
        <taxon>Bacillati</taxon>
        <taxon>Bacillota</taxon>
        <taxon>Clostridia</taxon>
        <taxon>Lachnospirales</taxon>
        <taxon>Lachnospiraceae</taxon>
        <taxon>Enterocloster</taxon>
    </lineage>
</organism>
<dbReference type="Proteomes" id="UP000823863">
    <property type="component" value="Unassembled WGS sequence"/>
</dbReference>
<dbReference type="GO" id="GO:0003677">
    <property type="term" value="F:DNA binding"/>
    <property type="evidence" value="ECO:0007669"/>
    <property type="project" value="UniProtKB-KW"/>
</dbReference>